<dbReference type="Proteomes" id="UP000242715">
    <property type="component" value="Unassembled WGS sequence"/>
</dbReference>
<dbReference type="EMBL" id="DF973202">
    <property type="protein sequence ID" value="GAU19671.1"/>
    <property type="molecule type" value="Genomic_DNA"/>
</dbReference>
<gene>
    <name evidence="3" type="ORF">TSUD_240200</name>
</gene>
<evidence type="ECO:0000256" key="2">
    <source>
        <dbReference type="SAM" id="Phobius"/>
    </source>
</evidence>
<keyword evidence="2" id="KW-0472">Membrane</keyword>
<dbReference type="AlphaFoldDB" id="A0A2Z6LT61"/>
<sequence length="78" mass="8765">MASSVQLLMESCKNKGKNKGNLGGKNCKMKRQSKAERMKHEALACHQLAYSGLLGLIILTWYLTKHIGLYIMITEPDQ</sequence>
<keyword evidence="4" id="KW-1185">Reference proteome</keyword>
<reference evidence="4" key="1">
    <citation type="journal article" date="2017" name="Front. Plant Sci.">
        <title>Climate Clever Clovers: New Paradigm to Reduce the Environmental Footprint of Ruminants by Breeding Low Methanogenic Forages Utilizing Haplotype Variation.</title>
        <authorList>
            <person name="Kaur P."/>
            <person name="Appels R."/>
            <person name="Bayer P.E."/>
            <person name="Keeble-Gagnere G."/>
            <person name="Wang J."/>
            <person name="Hirakawa H."/>
            <person name="Shirasawa K."/>
            <person name="Vercoe P."/>
            <person name="Stefanova K."/>
            <person name="Durmic Z."/>
            <person name="Nichols P."/>
            <person name="Revell C."/>
            <person name="Isobe S.N."/>
            <person name="Edwards D."/>
            <person name="Erskine W."/>
        </authorList>
    </citation>
    <scope>NUCLEOTIDE SEQUENCE [LARGE SCALE GENOMIC DNA]</scope>
    <source>
        <strain evidence="4">cv. Daliak</strain>
    </source>
</reference>
<proteinExistence type="predicted"/>
<evidence type="ECO:0000313" key="4">
    <source>
        <dbReference type="Proteomes" id="UP000242715"/>
    </source>
</evidence>
<name>A0A2Z6LT61_TRISU</name>
<evidence type="ECO:0000313" key="3">
    <source>
        <dbReference type="EMBL" id="GAU19671.1"/>
    </source>
</evidence>
<keyword evidence="2" id="KW-1133">Transmembrane helix</keyword>
<accession>A0A2Z6LT61</accession>
<keyword evidence="2" id="KW-0812">Transmembrane</keyword>
<evidence type="ECO:0000256" key="1">
    <source>
        <dbReference type="SAM" id="MobiDB-lite"/>
    </source>
</evidence>
<feature type="transmembrane region" description="Helical" evidence="2">
    <location>
        <begin position="43"/>
        <end position="63"/>
    </location>
</feature>
<protein>
    <submittedName>
        <fullName evidence="3">Uncharacterized protein</fullName>
    </submittedName>
</protein>
<organism evidence="3 4">
    <name type="scientific">Trifolium subterraneum</name>
    <name type="common">Subterranean clover</name>
    <dbReference type="NCBI Taxonomy" id="3900"/>
    <lineage>
        <taxon>Eukaryota</taxon>
        <taxon>Viridiplantae</taxon>
        <taxon>Streptophyta</taxon>
        <taxon>Embryophyta</taxon>
        <taxon>Tracheophyta</taxon>
        <taxon>Spermatophyta</taxon>
        <taxon>Magnoliopsida</taxon>
        <taxon>eudicotyledons</taxon>
        <taxon>Gunneridae</taxon>
        <taxon>Pentapetalae</taxon>
        <taxon>rosids</taxon>
        <taxon>fabids</taxon>
        <taxon>Fabales</taxon>
        <taxon>Fabaceae</taxon>
        <taxon>Papilionoideae</taxon>
        <taxon>50 kb inversion clade</taxon>
        <taxon>NPAAA clade</taxon>
        <taxon>Hologalegina</taxon>
        <taxon>IRL clade</taxon>
        <taxon>Trifolieae</taxon>
        <taxon>Trifolium</taxon>
    </lineage>
</organism>
<feature type="region of interest" description="Disordered" evidence="1">
    <location>
        <begin position="1"/>
        <end position="31"/>
    </location>
</feature>